<evidence type="ECO:0000256" key="2">
    <source>
        <dbReference type="ARBA" id="ARBA00022475"/>
    </source>
</evidence>
<name>A0A7W7IKU8_9ACTN</name>
<dbReference type="Proteomes" id="UP001501427">
    <property type="component" value="Unassembled WGS sequence"/>
</dbReference>
<dbReference type="EMBL" id="JACHMV010000001">
    <property type="protein sequence ID" value="MBB4778548.1"/>
    <property type="molecule type" value="Genomic_DNA"/>
</dbReference>
<dbReference type="GO" id="GO:0046872">
    <property type="term" value="F:metal ion binding"/>
    <property type="evidence" value="ECO:0007669"/>
    <property type="project" value="UniProtKB-KW"/>
</dbReference>
<keyword evidence="3 10" id="KW-0812">Transmembrane</keyword>
<keyword evidence="10" id="KW-0915">Sodium</keyword>
<sequence>MTTLVVAVLVLAGGAVGAVTRYVLDGYVKSVAGKSLPWGTFSVNMLGTAVLGGFHGAASGTYVEALMGTGLAGALTTFSTFELDTVHLFQDGKYGRAAVNVLGTLLLGFGVFIAFHAFLRELT</sequence>
<dbReference type="GO" id="GO:0062054">
    <property type="term" value="F:fluoride channel activity"/>
    <property type="evidence" value="ECO:0007669"/>
    <property type="project" value="UniProtKB-UniRule"/>
</dbReference>
<dbReference type="PANTHER" id="PTHR28259:SF1">
    <property type="entry name" value="FLUORIDE EXPORT PROTEIN 1-RELATED"/>
    <property type="match status" value="1"/>
</dbReference>
<dbReference type="Proteomes" id="UP000549343">
    <property type="component" value="Unassembled WGS sequence"/>
</dbReference>
<dbReference type="HAMAP" id="MF_00454">
    <property type="entry name" value="FluC"/>
    <property type="match status" value="1"/>
</dbReference>
<gene>
    <name evidence="10" type="primary">fluC</name>
    <name evidence="10" type="synonym">crcB</name>
    <name evidence="11" type="synonym">crcB_2</name>
    <name evidence="12" type="ORF">F4557_006966</name>
    <name evidence="11" type="ORF">GCM10009546_11130</name>
</gene>
<dbReference type="RefSeq" id="WP_184889626.1">
    <property type="nucleotide sequence ID" value="NZ_BAAAHD010000008.1"/>
</dbReference>
<evidence type="ECO:0000313" key="12">
    <source>
        <dbReference type="EMBL" id="MBB4778548.1"/>
    </source>
</evidence>
<evidence type="ECO:0000313" key="13">
    <source>
        <dbReference type="Proteomes" id="UP000549343"/>
    </source>
</evidence>
<reference evidence="11 14" key="1">
    <citation type="journal article" date="2019" name="Int. J. Syst. Evol. Microbiol.">
        <title>The Global Catalogue of Microorganisms (GCM) 10K type strain sequencing project: providing services to taxonomists for standard genome sequencing and annotation.</title>
        <authorList>
            <consortium name="The Broad Institute Genomics Platform"/>
            <consortium name="The Broad Institute Genome Sequencing Center for Infectious Disease"/>
            <person name="Wu L."/>
            <person name="Ma J."/>
        </authorList>
    </citation>
    <scope>NUCLEOTIDE SEQUENCE [LARGE SCALE GENOMIC DNA]</scope>
    <source>
        <strain evidence="11 14">JCM 10667</strain>
    </source>
</reference>
<dbReference type="EMBL" id="BAAAHD010000008">
    <property type="protein sequence ID" value="GAA0550848.1"/>
    <property type="molecule type" value="Genomic_DNA"/>
</dbReference>
<evidence type="ECO:0000256" key="6">
    <source>
        <dbReference type="ARBA" id="ARBA00023303"/>
    </source>
</evidence>
<evidence type="ECO:0000256" key="1">
    <source>
        <dbReference type="ARBA" id="ARBA00004651"/>
    </source>
</evidence>
<evidence type="ECO:0000256" key="9">
    <source>
        <dbReference type="ARBA" id="ARBA00049940"/>
    </source>
</evidence>
<keyword evidence="14" id="KW-1185">Reference proteome</keyword>
<dbReference type="AlphaFoldDB" id="A0A7W7IKU8"/>
<dbReference type="GO" id="GO:0140114">
    <property type="term" value="P:cellular detoxification of fluoride"/>
    <property type="evidence" value="ECO:0007669"/>
    <property type="project" value="UniProtKB-UniRule"/>
</dbReference>
<evidence type="ECO:0000256" key="4">
    <source>
        <dbReference type="ARBA" id="ARBA00022989"/>
    </source>
</evidence>
<dbReference type="GO" id="GO:0005886">
    <property type="term" value="C:plasma membrane"/>
    <property type="evidence" value="ECO:0007669"/>
    <property type="project" value="UniProtKB-SubCell"/>
</dbReference>
<reference evidence="12 13" key="2">
    <citation type="submission" date="2020-08" db="EMBL/GenBank/DDBJ databases">
        <title>Sequencing the genomes of 1000 actinobacteria strains.</title>
        <authorList>
            <person name="Klenk H.-P."/>
        </authorList>
    </citation>
    <scope>NUCLEOTIDE SEQUENCE [LARGE SCALE GENOMIC DNA]</scope>
    <source>
        <strain evidence="12 13">DSM 44772</strain>
    </source>
</reference>
<dbReference type="InterPro" id="IPR003691">
    <property type="entry name" value="FluC"/>
</dbReference>
<feature type="transmembrane region" description="Helical" evidence="10">
    <location>
        <begin position="36"/>
        <end position="54"/>
    </location>
</feature>
<comment type="subcellular location">
    <subcellularLocation>
        <location evidence="1 10">Cell membrane</location>
        <topology evidence="1 10">Multi-pass membrane protein</topology>
    </subcellularLocation>
</comment>
<keyword evidence="10" id="KW-0813">Transport</keyword>
<comment type="caution">
    <text evidence="10">Lacks conserved residue(s) required for the propagation of feature annotation.</text>
</comment>
<dbReference type="PANTHER" id="PTHR28259">
    <property type="entry name" value="FLUORIDE EXPORT PROTEIN 1-RELATED"/>
    <property type="match status" value="1"/>
</dbReference>
<reference evidence="11" key="3">
    <citation type="submission" date="2023-12" db="EMBL/GenBank/DDBJ databases">
        <authorList>
            <person name="Sun Q."/>
            <person name="Inoue M."/>
        </authorList>
    </citation>
    <scope>NUCLEOTIDE SEQUENCE</scope>
    <source>
        <strain evidence="11">JCM 10667</strain>
    </source>
</reference>
<keyword evidence="10" id="KW-0406">Ion transport</keyword>
<evidence type="ECO:0000313" key="14">
    <source>
        <dbReference type="Proteomes" id="UP001501427"/>
    </source>
</evidence>
<comment type="function">
    <text evidence="9 10">Fluoride-specific ion channel. Important for reducing fluoride concentration in the cell, thus reducing its toxicity.</text>
</comment>
<keyword evidence="2 10" id="KW-1003">Cell membrane</keyword>
<dbReference type="Pfam" id="PF02537">
    <property type="entry name" value="CRCB"/>
    <property type="match status" value="1"/>
</dbReference>
<evidence type="ECO:0000256" key="5">
    <source>
        <dbReference type="ARBA" id="ARBA00023136"/>
    </source>
</evidence>
<evidence type="ECO:0000256" key="8">
    <source>
        <dbReference type="ARBA" id="ARBA00035585"/>
    </source>
</evidence>
<keyword evidence="5 10" id="KW-0472">Membrane</keyword>
<accession>A0A7W7IKU8</accession>
<comment type="activity regulation">
    <text evidence="10">Na(+) is not transported, but it plays an essential structural role and its presence is essential for fluoride channel function.</text>
</comment>
<protein>
    <recommendedName>
        <fullName evidence="10">Fluoride-specific ion channel FluC</fullName>
    </recommendedName>
</protein>
<comment type="similarity">
    <text evidence="7 10">Belongs to the fluoride channel Fluc/FEX (TC 1.A.43) family.</text>
</comment>
<keyword evidence="10" id="KW-0479">Metal-binding</keyword>
<evidence type="ECO:0000256" key="3">
    <source>
        <dbReference type="ARBA" id="ARBA00022692"/>
    </source>
</evidence>
<feature type="transmembrane region" description="Helical" evidence="10">
    <location>
        <begin position="101"/>
        <end position="119"/>
    </location>
</feature>
<organism evidence="12 13">
    <name type="scientific">Actinomadura livida</name>
    <dbReference type="NCBI Taxonomy" id="79909"/>
    <lineage>
        <taxon>Bacteria</taxon>
        <taxon>Bacillati</taxon>
        <taxon>Actinomycetota</taxon>
        <taxon>Actinomycetes</taxon>
        <taxon>Streptosporangiales</taxon>
        <taxon>Thermomonosporaceae</taxon>
        <taxon>Actinomadura</taxon>
    </lineage>
</organism>
<evidence type="ECO:0000313" key="11">
    <source>
        <dbReference type="EMBL" id="GAA0550848.1"/>
    </source>
</evidence>
<feature type="binding site" evidence="10">
    <location>
        <position position="73"/>
    </location>
    <ligand>
        <name>Na(+)</name>
        <dbReference type="ChEBI" id="CHEBI:29101"/>
        <note>structural</note>
    </ligand>
</feature>
<proteinExistence type="inferred from homology"/>
<comment type="caution">
    <text evidence="12">The sequence shown here is derived from an EMBL/GenBank/DDBJ whole genome shotgun (WGS) entry which is preliminary data.</text>
</comment>
<comment type="catalytic activity">
    <reaction evidence="8">
        <text>fluoride(in) = fluoride(out)</text>
        <dbReference type="Rhea" id="RHEA:76159"/>
        <dbReference type="ChEBI" id="CHEBI:17051"/>
    </reaction>
    <physiologicalReaction direction="left-to-right" evidence="8">
        <dbReference type="Rhea" id="RHEA:76160"/>
    </physiologicalReaction>
</comment>
<keyword evidence="4 10" id="KW-1133">Transmembrane helix</keyword>
<evidence type="ECO:0000256" key="10">
    <source>
        <dbReference type="HAMAP-Rule" id="MF_00454"/>
    </source>
</evidence>
<feature type="binding site" evidence="10">
    <location>
        <position position="76"/>
    </location>
    <ligand>
        <name>Na(+)</name>
        <dbReference type="ChEBI" id="CHEBI:29101"/>
        <note>structural</note>
    </ligand>
</feature>
<keyword evidence="6 10" id="KW-0407">Ion channel</keyword>
<evidence type="ECO:0000256" key="7">
    <source>
        <dbReference type="ARBA" id="ARBA00035120"/>
    </source>
</evidence>